<reference evidence="1" key="1">
    <citation type="submission" date="2020-06" db="EMBL/GenBank/DDBJ databases">
        <authorList>
            <person name="Dong N."/>
        </authorList>
    </citation>
    <scope>NUCLEOTIDE SEQUENCE</scope>
    <source>
        <strain evidence="1">R1692</strain>
    </source>
</reference>
<gene>
    <name evidence="1" type="ORF">HX018_17350</name>
</gene>
<accession>A0ABT7NSJ1</accession>
<organism evidence="1 2">
    <name type="scientific">Sphingobacterium hotanense</name>
    <dbReference type="NCBI Taxonomy" id="649196"/>
    <lineage>
        <taxon>Bacteria</taxon>
        <taxon>Pseudomonadati</taxon>
        <taxon>Bacteroidota</taxon>
        <taxon>Sphingobacteriia</taxon>
        <taxon>Sphingobacteriales</taxon>
        <taxon>Sphingobacteriaceae</taxon>
        <taxon>Sphingobacterium</taxon>
    </lineage>
</organism>
<dbReference type="EMBL" id="JACAGK010000066">
    <property type="protein sequence ID" value="MDM1050008.1"/>
    <property type="molecule type" value="Genomic_DNA"/>
</dbReference>
<dbReference type="Proteomes" id="UP001170954">
    <property type="component" value="Unassembled WGS sequence"/>
</dbReference>
<sequence length="137" mass="15599">MINTIKGNRVFSDIQVFDDKITFLGDGIKTNPSALGFSRMSTSFYALGDIRAYFTLDYKQGRYRITAVNIASKSPVIHLGNPMYTQDPETWQYLPIEESVGNGKGLKKVFIRKESVIMGKAIEKEFQIMKQTTDDDW</sequence>
<proteinExistence type="predicted"/>
<evidence type="ECO:0000313" key="1">
    <source>
        <dbReference type="EMBL" id="MDM1050008.1"/>
    </source>
</evidence>
<keyword evidence="2" id="KW-1185">Reference proteome</keyword>
<reference evidence="1" key="2">
    <citation type="journal article" date="2022" name="Sci. Total Environ.">
        <title>Prevalence, transmission, and molecular epidemiology of tet(X)-positive bacteria among humans, animals, and environmental niches in China: An epidemiological, and genomic-based study.</title>
        <authorList>
            <person name="Dong N."/>
            <person name="Zeng Y."/>
            <person name="Cai C."/>
            <person name="Sun C."/>
            <person name="Lu J."/>
            <person name="Liu C."/>
            <person name="Zhou H."/>
            <person name="Sun Q."/>
            <person name="Shu L."/>
            <person name="Wang H."/>
            <person name="Wang Y."/>
            <person name="Wang S."/>
            <person name="Wu C."/>
            <person name="Chan E.W."/>
            <person name="Chen G."/>
            <person name="Shen Z."/>
            <person name="Chen S."/>
            <person name="Zhang R."/>
        </authorList>
    </citation>
    <scope>NUCLEOTIDE SEQUENCE</scope>
    <source>
        <strain evidence="1">R1692</strain>
    </source>
</reference>
<comment type="caution">
    <text evidence="1">The sequence shown here is derived from an EMBL/GenBank/DDBJ whole genome shotgun (WGS) entry which is preliminary data.</text>
</comment>
<protein>
    <submittedName>
        <fullName evidence="1">Uncharacterized protein</fullName>
    </submittedName>
</protein>
<evidence type="ECO:0000313" key="2">
    <source>
        <dbReference type="Proteomes" id="UP001170954"/>
    </source>
</evidence>
<name>A0ABT7NSJ1_9SPHI</name>